<evidence type="ECO:0000256" key="1">
    <source>
        <dbReference type="SAM" id="SignalP"/>
    </source>
</evidence>
<dbReference type="AlphaFoldDB" id="A0AAV9VSA9"/>
<keyword evidence="1" id="KW-0732">Signal</keyword>
<evidence type="ECO:0000313" key="3">
    <source>
        <dbReference type="Proteomes" id="UP001370758"/>
    </source>
</evidence>
<comment type="caution">
    <text evidence="2">The sequence shown here is derived from an EMBL/GenBank/DDBJ whole genome shotgun (WGS) entry which is preliminary data.</text>
</comment>
<name>A0AAV9VSA9_9PEZI</name>
<organism evidence="2 3">
    <name type="scientific">Arthrobotrys musiformis</name>
    <dbReference type="NCBI Taxonomy" id="47236"/>
    <lineage>
        <taxon>Eukaryota</taxon>
        <taxon>Fungi</taxon>
        <taxon>Dikarya</taxon>
        <taxon>Ascomycota</taxon>
        <taxon>Pezizomycotina</taxon>
        <taxon>Orbiliomycetes</taxon>
        <taxon>Orbiliales</taxon>
        <taxon>Orbiliaceae</taxon>
        <taxon>Arthrobotrys</taxon>
    </lineage>
</organism>
<gene>
    <name evidence="2" type="ORF">TWF481_002130</name>
</gene>
<sequence length="61" mass="6493">MKFGSAVVFTAILFAKTAFAVPIAEPVPEDASGRRLDARSQSSDEVMNKRAPSPIILCAGR</sequence>
<dbReference type="EMBL" id="JAVHJL010000011">
    <property type="protein sequence ID" value="KAK6496107.1"/>
    <property type="molecule type" value="Genomic_DNA"/>
</dbReference>
<evidence type="ECO:0000313" key="2">
    <source>
        <dbReference type="EMBL" id="KAK6496107.1"/>
    </source>
</evidence>
<proteinExistence type="predicted"/>
<reference evidence="2 3" key="1">
    <citation type="submission" date="2023-08" db="EMBL/GenBank/DDBJ databases">
        <authorList>
            <person name="Palmer J.M."/>
        </authorList>
    </citation>
    <scope>NUCLEOTIDE SEQUENCE [LARGE SCALE GENOMIC DNA]</scope>
    <source>
        <strain evidence="2 3">TWF481</strain>
    </source>
</reference>
<feature type="chain" id="PRO_5043687473" evidence="1">
    <location>
        <begin position="21"/>
        <end position="61"/>
    </location>
</feature>
<feature type="signal peptide" evidence="1">
    <location>
        <begin position="1"/>
        <end position="20"/>
    </location>
</feature>
<keyword evidence="3" id="KW-1185">Reference proteome</keyword>
<protein>
    <submittedName>
        <fullName evidence="2">Uncharacterized protein</fullName>
    </submittedName>
</protein>
<dbReference type="Proteomes" id="UP001370758">
    <property type="component" value="Unassembled WGS sequence"/>
</dbReference>
<accession>A0AAV9VSA9</accession>